<evidence type="ECO:0000313" key="3">
    <source>
        <dbReference type="Proteomes" id="UP001596137"/>
    </source>
</evidence>
<feature type="signal peptide" evidence="1">
    <location>
        <begin position="1"/>
        <end position="23"/>
    </location>
</feature>
<proteinExistence type="predicted"/>
<protein>
    <submittedName>
        <fullName evidence="2">Peptidase inhibitor family I36 protein</fullName>
    </submittedName>
</protein>
<keyword evidence="1" id="KW-0732">Signal</keyword>
<name>A0ABW1NVJ2_9ACTN</name>
<comment type="caution">
    <text evidence="2">The sequence shown here is derived from an EMBL/GenBank/DDBJ whole genome shotgun (WGS) entry which is preliminary data.</text>
</comment>
<evidence type="ECO:0000256" key="1">
    <source>
        <dbReference type="SAM" id="SignalP"/>
    </source>
</evidence>
<keyword evidence="3" id="KW-1185">Reference proteome</keyword>
<reference evidence="3" key="1">
    <citation type="journal article" date="2019" name="Int. J. Syst. Evol. Microbiol.">
        <title>The Global Catalogue of Microorganisms (GCM) 10K type strain sequencing project: providing services to taxonomists for standard genome sequencing and annotation.</title>
        <authorList>
            <consortium name="The Broad Institute Genomics Platform"/>
            <consortium name="The Broad Institute Genome Sequencing Center for Infectious Disease"/>
            <person name="Wu L."/>
            <person name="Ma J."/>
        </authorList>
    </citation>
    <scope>NUCLEOTIDE SEQUENCE [LARGE SCALE GENOMIC DNA]</scope>
    <source>
        <strain evidence="3">JCM 30346</strain>
    </source>
</reference>
<accession>A0ABW1NVJ2</accession>
<sequence length="135" mass="14945">MRSRTRTVRAALAAAGMIAVALAAPAPAVAMGGDRPESDAAALQRAREQCGGGEVCFWYYRDYAGQPWRWMPSNGYRDMPSNLHDHVYSFYANASACFIDWDPAERRKVNIGDYAKVYDTSFGRRIDAVGPPDMC</sequence>
<evidence type="ECO:0000313" key="2">
    <source>
        <dbReference type="EMBL" id="MFC6087128.1"/>
    </source>
</evidence>
<dbReference type="Proteomes" id="UP001596137">
    <property type="component" value="Unassembled WGS sequence"/>
</dbReference>
<organism evidence="2 3">
    <name type="scientific">Sphaerisporangium aureirubrum</name>
    <dbReference type="NCBI Taxonomy" id="1544736"/>
    <lineage>
        <taxon>Bacteria</taxon>
        <taxon>Bacillati</taxon>
        <taxon>Actinomycetota</taxon>
        <taxon>Actinomycetes</taxon>
        <taxon>Streptosporangiales</taxon>
        <taxon>Streptosporangiaceae</taxon>
        <taxon>Sphaerisporangium</taxon>
    </lineage>
</organism>
<dbReference type="RefSeq" id="WP_380763082.1">
    <property type="nucleotide sequence ID" value="NZ_JBHSRF010000116.1"/>
</dbReference>
<dbReference type="Pfam" id="PF03995">
    <property type="entry name" value="Inhibitor_I36"/>
    <property type="match status" value="1"/>
</dbReference>
<gene>
    <name evidence="2" type="ORF">ACFP1K_38600</name>
</gene>
<dbReference type="EMBL" id="JBHSRF010000116">
    <property type="protein sequence ID" value="MFC6087128.1"/>
    <property type="molecule type" value="Genomic_DNA"/>
</dbReference>
<feature type="chain" id="PRO_5046990049" evidence="1">
    <location>
        <begin position="24"/>
        <end position="135"/>
    </location>
</feature>